<name>A0A1J4JH34_9EUKA</name>
<keyword evidence="2" id="KW-1185">Reference proteome</keyword>
<dbReference type="VEuPathDB" id="TrichDB:TRFO_01999"/>
<reference evidence="1" key="1">
    <citation type="submission" date="2016-10" db="EMBL/GenBank/DDBJ databases">
        <authorList>
            <person name="Benchimol M."/>
            <person name="Almeida L.G."/>
            <person name="Vasconcelos A.T."/>
            <person name="Perreira-Neves A."/>
            <person name="Rosa I.A."/>
            <person name="Tasca T."/>
            <person name="Bogo M.R."/>
            <person name="de Souza W."/>
        </authorList>
    </citation>
    <scope>NUCLEOTIDE SEQUENCE [LARGE SCALE GENOMIC DNA]</scope>
    <source>
        <strain evidence="1">K</strain>
    </source>
</reference>
<sequence length="252" mass="27948">MGRSNRNRVAVRYIRILNIDGTTKVCYELDQKTKRFHPVTQTNHSPSYSPSISPSTLISKTNRTEISEPDSPLHPTRLLGNTTLKTNNVHGIPEVTLGSINLPQNLSNHIPPQINSGCTESVQNHDPAQNSSNTRTLDGLSNSVFFALFNNLNLAANPEEIQKNNASILASASQKDAQNQTNGKSDRSFADELLNIETIGPMMNDEALFTEDVMLAGIHFGTNVDFDELNSSSINYFDNDQSEVYHDLHTFF</sequence>
<dbReference type="Proteomes" id="UP000179807">
    <property type="component" value="Unassembled WGS sequence"/>
</dbReference>
<dbReference type="RefSeq" id="XP_068350036.1">
    <property type="nucleotide sequence ID" value="XM_068490435.1"/>
</dbReference>
<protein>
    <submittedName>
        <fullName evidence="1">Uncharacterized protein</fullName>
    </submittedName>
</protein>
<proteinExistence type="predicted"/>
<accession>A0A1J4JH34</accession>
<dbReference type="AlphaFoldDB" id="A0A1J4JH34"/>
<dbReference type="GeneID" id="94825139"/>
<evidence type="ECO:0000313" key="1">
    <source>
        <dbReference type="EMBL" id="OHS96899.1"/>
    </source>
</evidence>
<organism evidence="1 2">
    <name type="scientific">Tritrichomonas foetus</name>
    <dbReference type="NCBI Taxonomy" id="1144522"/>
    <lineage>
        <taxon>Eukaryota</taxon>
        <taxon>Metamonada</taxon>
        <taxon>Parabasalia</taxon>
        <taxon>Tritrichomonadida</taxon>
        <taxon>Tritrichomonadidae</taxon>
        <taxon>Tritrichomonas</taxon>
    </lineage>
</organism>
<evidence type="ECO:0000313" key="2">
    <source>
        <dbReference type="Proteomes" id="UP000179807"/>
    </source>
</evidence>
<dbReference type="EMBL" id="MLAK01001148">
    <property type="protein sequence ID" value="OHS96899.1"/>
    <property type="molecule type" value="Genomic_DNA"/>
</dbReference>
<comment type="caution">
    <text evidence="1">The sequence shown here is derived from an EMBL/GenBank/DDBJ whole genome shotgun (WGS) entry which is preliminary data.</text>
</comment>
<gene>
    <name evidence="1" type="ORF">TRFO_01999</name>
</gene>